<sequence length="292" mass="33266">MMTKFRGAAFILKFRFLFIGIACMCILAGCASQRIARNAKPFFFIQISDTQLGFYPKKLQQEIALYEKAVAEVNRLKPDFVVITGDLVNNAKDENQQAEFKRITAMISKKIPVYVIPGNHDVGNTPTQEDVSFYTNRYGYEKFSFEHKQSRFIGFNSNFIKANTPVLEQAQYEWLEQELAKAKGAKHIVLFSHHPFFISQPDEPEAYFNIGIKTRNQYLALFKKYGVAVVFAGHLHQNGFGKYEDMEMVTTSAIGEPLGKDPSGFRIITVGKEKVTHQYYNIDSIPTKVAIK</sequence>
<dbReference type="PANTHER" id="PTHR43143:SF1">
    <property type="entry name" value="SERINE_THREONINE-PROTEIN PHOSPHATASE CPPED1"/>
    <property type="match status" value="1"/>
</dbReference>
<protein>
    <submittedName>
        <fullName evidence="2">Metallophosphoesterase</fullName>
    </submittedName>
</protein>
<keyword evidence="3" id="KW-1185">Reference proteome</keyword>
<feature type="domain" description="Calcineurin-like phosphoesterase" evidence="1">
    <location>
        <begin position="44"/>
        <end position="237"/>
    </location>
</feature>
<organism evidence="2 3">
    <name type="scientific">Chitinophaga defluvii</name>
    <dbReference type="NCBI Taxonomy" id="3163343"/>
    <lineage>
        <taxon>Bacteria</taxon>
        <taxon>Pseudomonadati</taxon>
        <taxon>Bacteroidota</taxon>
        <taxon>Chitinophagia</taxon>
        <taxon>Chitinophagales</taxon>
        <taxon>Chitinophagaceae</taxon>
        <taxon>Chitinophaga</taxon>
    </lineage>
</organism>
<dbReference type="RefSeq" id="WP_354658431.1">
    <property type="nucleotide sequence ID" value="NZ_JBEXAC010000001.1"/>
</dbReference>
<dbReference type="Pfam" id="PF00149">
    <property type="entry name" value="Metallophos"/>
    <property type="match status" value="1"/>
</dbReference>
<accession>A0ABV2SZJ5</accession>
<evidence type="ECO:0000313" key="3">
    <source>
        <dbReference type="Proteomes" id="UP001549749"/>
    </source>
</evidence>
<dbReference type="InterPro" id="IPR051918">
    <property type="entry name" value="STPP_CPPED1"/>
</dbReference>
<proteinExistence type="predicted"/>
<gene>
    <name evidence="2" type="ORF">ABR189_00310</name>
</gene>
<reference evidence="2 3" key="1">
    <citation type="submission" date="2024-06" db="EMBL/GenBank/DDBJ databases">
        <title>Chitinophaga defluvii sp. nov., isolated from municipal sewage.</title>
        <authorList>
            <person name="Zhang L."/>
        </authorList>
    </citation>
    <scope>NUCLEOTIDE SEQUENCE [LARGE SCALE GENOMIC DNA]</scope>
    <source>
        <strain evidence="2 3">H8</strain>
    </source>
</reference>
<dbReference type="Gene3D" id="3.60.21.10">
    <property type="match status" value="1"/>
</dbReference>
<evidence type="ECO:0000259" key="1">
    <source>
        <dbReference type="Pfam" id="PF00149"/>
    </source>
</evidence>
<comment type="caution">
    <text evidence="2">The sequence shown here is derived from an EMBL/GenBank/DDBJ whole genome shotgun (WGS) entry which is preliminary data.</text>
</comment>
<dbReference type="InterPro" id="IPR029052">
    <property type="entry name" value="Metallo-depent_PP-like"/>
</dbReference>
<evidence type="ECO:0000313" key="2">
    <source>
        <dbReference type="EMBL" id="MET6995782.1"/>
    </source>
</evidence>
<dbReference type="Proteomes" id="UP001549749">
    <property type="component" value="Unassembled WGS sequence"/>
</dbReference>
<dbReference type="InterPro" id="IPR004843">
    <property type="entry name" value="Calcineurin-like_PHP"/>
</dbReference>
<dbReference type="SUPFAM" id="SSF56300">
    <property type="entry name" value="Metallo-dependent phosphatases"/>
    <property type="match status" value="1"/>
</dbReference>
<name>A0ABV2SZJ5_9BACT</name>
<dbReference type="PANTHER" id="PTHR43143">
    <property type="entry name" value="METALLOPHOSPHOESTERASE, CALCINEURIN SUPERFAMILY"/>
    <property type="match status" value="1"/>
</dbReference>
<dbReference type="EMBL" id="JBEXAC010000001">
    <property type="protein sequence ID" value="MET6995782.1"/>
    <property type="molecule type" value="Genomic_DNA"/>
</dbReference>
<dbReference type="PROSITE" id="PS51257">
    <property type="entry name" value="PROKAR_LIPOPROTEIN"/>
    <property type="match status" value="1"/>
</dbReference>